<evidence type="ECO:0000256" key="1">
    <source>
        <dbReference type="ARBA" id="ARBA00004141"/>
    </source>
</evidence>
<dbReference type="Proteomes" id="UP001224122">
    <property type="component" value="Unassembled WGS sequence"/>
</dbReference>
<evidence type="ECO:0000256" key="3">
    <source>
        <dbReference type="ARBA" id="ARBA00022448"/>
    </source>
</evidence>
<name>A0ABT9XVM0_9BACI</name>
<dbReference type="RefSeq" id="WP_307408717.1">
    <property type="nucleotide sequence ID" value="NZ_JAUSTW010000004.1"/>
</dbReference>
<feature type="transmembrane region" description="Helical" evidence="8">
    <location>
        <begin position="270"/>
        <end position="293"/>
    </location>
</feature>
<keyword evidence="6 8" id="KW-1133">Transmembrane helix</keyword>
<feature type="transmembrane region" description="Helical" evidence="8">
    <location>
        <begin position="36"/>
        <end position="57"/>
    </location>
</feature>
<keyword evidence="10" id="KW-1185">Reference proteome</keyword>
<keyword evidence="3" id="KW-0813">Transport</keyword>
<evidence type="ECO:0000256" key="8">
    <source>
        <dbReference type="SAM" id="Phobius"/>
    </source>
</evidence>
<evidence type="ECO:0000256" key="2">
    <source>
        <dbReference type="ARBA" id="ARBA00007998"/>
    </source>
</evidence>
<evidence type="ECO:0000256" key="5">
    <source>
        <dbReference type="ARBA" id="ARBA00022692"/>
    </source>
</evidence>
<evidence type="ECO:0000256" key="6">
    <source>
        <dbReference type="ARBA" id="ARBA00022989"/>
    </source>
</evidence>
<dbReference type="EMBL" id="JAUSTW010000004">
    <property type="protein sequence ID" value="MDQ0199624.1"/>
    <property type="molecule type" value="Genomic_DNA"/>
</dbReference>
<feature type="transmembrane region" description="Helical" evidence="8">
    <location>
        <begin position="77"/>
        <end position="94"/>
    </location>
</feature>
<protein>
    <submittedName>
        <fullName evidence="9">Spore germination protein KB</fullName>
    </submittedName>
</protein>
<sequence length="367" mass="41291">MEQAKINPSQLFVLVVLFEMGSAILVGLGADAKQDAWIAILLGMSAGLCLFFVYYQLYKYYPDLPLTSYLQKILGKWLGRFTGLLYIVYFMYGATRVLRDFGELLTTTIYSSTPMFVINTLMILTIIYAIHKGIEVIARVAQVYFGIVYFLALLGMLLVIFSGLIHLENILPILENGWKPVMKTFLRDTITFPFGEMIVFTMLLPFINDPKKVKVVCLGGMILSGVNITITAVINITALGVDLFVRSNFPLLTTIGKIQLGFIERLDVLFMLYLIIGGFFKVAILYYAAVAGAADIFNFKNQRKLGFPIGVIILFASMTIASSYAEHIKEGLKFVTVYLHWPFQIIIPCILLMIAFFRNRKKQSSSS</sequence>
<comment type="similarity">
    <text evidence="2">Belongs to the amino acid-polyamine-organocation (APC) superfamily. Spore germination protein (SGP) (TC 2.A.3.9) family.</text>
</comment>
<dbReference type="PANTHER" id="PTHR34975">
    <property type="entry name" value="SPORE GERMINATION PROTEIN A2"/>
    <property type="match status" value="1"/>
</dbReference>
<keyword evidence="4" id="KW-0309">Germination</keyword>
<evidence type="ECO:0000313" key="10">
    <source>
        <dbReference type="Proteomes" id="UP001224122"/>
    </source>
</evidence>
<keyword evidence="5 8" id="KW-0812">Transmembrane</keyword>
<feature type="transmembrane region" description="Helical" evidence="8">
    <location>
        <begin position="216"/>
        <end position="241"/>
    </location>
</feature>
<organism evidence="9 10">
    <name type="scientific">Neobacillus ginsengisoli</name>
    <dbReference type="NCBI Taxonomy" id="904295"/>
    <lineage>
        <taxon>Bacteria</taxon>
        <taxon>Bacillati</taxon>
        <taxon>Bacillota</taxon>
        <taxon>Bacilli</taxon>
        <taxon>Bacillales</taxon>
        <taxon>Bacillaceae</taxon>
        <taxon>Neobacillus</taxon>
    </lineage>
</organism>
<proteinExistence type="inferred from homology"/>
<comment type="subcellular location">
    <subcellularLocation>
        <location evidence="1">Membrane</location>
        <topology evidence="1">Multi-pass membrane protein</topology>
    </subcellularLocation>
</comment>
<comment type="caution">
    <text evidence="9">The sequence shown here is derived from an EMBL/GenBank/DDBJ whole genome shotgun (WGS) entry which is preliminary data.</text>
</comment>
<keyword evidence="7 8" id="KW-0472">Membrane</keyword>
<evidence type="ECO:0000256" key="4">
    <source>
        <dbReference type="ARBA" id="ARBA00022544"/>
    </source>
</evidence>
<feature type="transmembrane region" description="Helical" evidence="8">
    <location>
        <begin position="337"/>
        <end position="357"/>
    </location>
</feature>
<feature type="transmembrane region" description="Helical" evidence="8">
    <location>
        <begin position="114"/>
        <end position="131"/>
    </location>
</feature>
<feature type="transmembrane region" description="Helical" evidence="8">
    <location>
        <begin position="12"/>
        <end position="30"/>
    </location>
</feature>
<gene>
    <name evidence="9" type="ORF">J2S10_002806</name>
</gene>
<dbReference type="InterPro" id="IPR004761">
    <property type="entry name" value="Spore_GerAB"/>
</dbReference>
<dbReference type="NCBIfam" id="TIGR00912">
    <property type="entry name" value="2A0309"/>
    <property type="match status" value="1"/>
</dbReference>
<dbReference type="Pfam" id="PF03845">
    <property type="entry name" value="Spore_permease"/>
    <property type="match status" value="1"/>
</dbReference>
<reference evidence="9 10" key="1">
    <citation type="submission" date="2023-07" db="EMBL/GenBank/DDBJ databases">
        <title>Genomic Encyclopedia of Type Strains, Phase IV (KMG-IV): sequencing the most valuable type-strain genomes for metagenomic binning, comparative biology and taxonomic classification.</title>
        <authorList>
            <person name="Goeker M."/>
        </authorList>
    </citation>
    <scope>NUCLEOTIDE SEQUENCE [LARGE SCALE GENOMIC DNA]</scope>
    <source>
        <strain evidence="9 10">DSM 27594</strain>
    </source>
</reference>
<evidence type="ECO:0000313" key="9">
    <source>
        <dbReference type="EMBL" id="MDQ0199624.1"/>
    </source>
</evidence>
<feature type="transmembrane region" description="Helical" evidence="8">
    <location>
        <begin position="185"/>
        <end position="204"/>
    </location>
</feature>
<dbReference type="PANTHER" id="PTHR34975:SF2">
    <property type="entry name" value="SPORE GERMINATION PROTEIN A2"/>
    <property type="match status" value="1"/>
</dbReference>
<feature type="transmembrane region" description="Helical" evidence="8">
    <location>
        <begin position="305"/>
        <end position="325"/>
    </location>
</feature>
<feature type="transmembrane region" description="Helical" evidence="8">
    <location>
        <begin position="143"/>
        <end position="165"/>
    </location>
</feature>
<accession>A0ABT9XVM0</accession>
<evidence type="ECO:0000256" key="7">
    <source>
        <dbReference type="ARBA" id="ARBA00023136"/>
    </source>
</evidence>